<dbReference type="Pfam" id="PF02578">
    <property type="entry name" value="Cu-oxidase_4"/>
    <property type="match status" value="1"/>
</dbReference>
<evidence type="ECO:0000256" key="7">
    <source>
        <dbReference type="ARBA" id="ARBA00047989"/>
    </source>
</evidence>
<dbReference type="KEGG" id="cavi:CAV_0266"/>
<evidence type="ECO:0000256" key="6">
    <source>
        <dbReference type="ARBA" id="ARBA00022833"/>
    </source>
</evidence>
<evidence type="ECO:0000256" key="8">
    <source>
        <dbReference type="ARBA" id="ARBA00048968"/>
    </source>
</evidence>
<sequence>MSKNVLYLLDNPQCCVFTAFNEDFAKYANSSTSNLFAEVDSSIKTCVFMKQIHSNKVLLVDDIHKQYECDGLLSFDKNIALCVLSADCLPLVLWHKSGIIAALHSGRKGSFENILKESILLIQKHKNVDISEFNLFIGPAICAKNYEISGEVLEYARQNFSEFLSENKLDLKALIKFQAKEVGIENIIDSGICTFDDERFFSYRKDKTKQRFVTVVYLKA</sequence>
<dbReference type="RefSeq" id="WP_094324726.1">
    <property type="nucleotide sequence ID" value="NZ_CP022347.1"/>
</dbReference>
<protein>
    <submittedName>
        <fullName evidence="10">Multi-copper polyphenol oxidoreductase laccase</fullName>
    </submittedName>
</protein>
<dbReference type="AlphaFoldDB" id="A0A222MV58"/>
<evidence type="ECO:0000256" key="4">
    <source>
        <dbReference type="ARBA" id="ARBA00022723"/>
    </source>
</evidence>
<evidence type="ECO:0000256" key="5">
    <source>
        <dbReference type="ARBA" id="ARBA00022801"/>
    </source>
</evidence>
<comment type="catalytic activity">
    <reaction evidence="7">
        <text>adenosine + H2O + H(+) = inosine + NH4(+)</text>
        <dbReference type="Rhea" id="RHEA:24408"/>
        <dbReference type="ChEBI" id="CHEBI:15377"/>
        <dbReference type="ChEBI" id="CHEBI:15378"/>
        <dbReference type="ChEBI" id="CHEBI:16335"/>
        <dbReference type="ChEBI" id="CHEBI:17596"/>
        <dbReference type="ChEBI" id="CHEBI:28938"/>
        <dbReference type="EC" id="3.5.4.4"/>
    </reaction>
    <physiologicalReaction direction="left-to-right" evidence="7">
        <dbReference type="Rhea" id="RHEA:24409"/>
    </physiologicalReaction>
</comment>
<organism evidence="10 11">
    <name type="scientific">Campylobacter avium LMG 24591</name>
    <dbReference type="NCBI Taxonomy" id="522484"/>
    <lineage>
        <taxon>Bacteria</taxon>
        <taxon>Pseudomonadati</taxon>
        <taxon>Campylobacterota</taxon>
        <taxon>Epsilonproteobacteria</taxon>
        <taxon>Campylobacterales</taxon>
        <taxon>Campylobacteraceae</taxon>
        <taxon>Campylobacter</taxon>
    </lineage>
</organism>
<dbReference type="GO" id="GO:0017061">
    <property type="term" value="F:S-methyl-5-thioadenosine phosphorylase activity"/>
    <property type="evidence" value="ECO:0007669"/>
    <property type="project" value="UniProtKB-EC"/>
</dbReference>
<gene>
    <name evidence="10" type="ORF">CAV_0266</name>
</gene>
<dbReference type="InterPro" id="IPR011324">
    <property type="entry name" value="Cytotoxic_necrot_fac-like_cat"/>
</dbReference>
<dbReference type="OrthoDB" id="4279at2"/>
<dbReference type="Proteomes" id="UP000201169">
    <property type="component" value="Chromosome"/>
</dbReference>
<dbReference type="GO" id="GO:0016787">
    <property type="term" value="F:hydrolase activity"/>
    <property type="evidence" value="ECO:0007669"/>
    <property type="project" value="UniProtKB-KW"/>
</dbReference>
<comment type="similarity">
    <text evidence="2">Belongs to the purine nucleoside phosphorylase YfiH/LACC1 family.</text>
</comment>
<evidence type="ECO:0000256" key="3">
    <source>
        <dbReference type="ARBA" id="ARBA00022679"/>
    </source>
</evidence>
<evidence type="ECO:0000256" key="9">
    <source>
        <dbReference type="ARBA" id="ARBA00049893"/>
    </source>
</evidence>
<dbReference type="PANTHER" id="PTHR30616">
    <property type="entry name" value="UNCHARACTERIZED PROTEIN YFIH"/>
    <property type="match status" value="1"/>
</dbReference>
<name>A0A222MV58_9BACT</name>
<dbReference type="PANTHER" id="PTHR30616:SF2">
    <property type="entry name" value="PURINE NUCLEOSIDE PHOSPHORYLASE LACC1"/>
    <property type="match status" value="1"/>
</dbReference>
<dbReference type="Gene3D" id="3.60.140.10">
    <property type="entry name" value="CNF1/YfiH-like putative cysteine hydrolases"/>
    <property type="match status" value="1"/>
</dbReference>
<keyword evidence="6" id="KW-0862">Zinc</keyword>
<dbReference type="InterPro" id="IPR003730">
    <property type="entry name" value="Cu_polyphenol_OxRdtase"/>
</dbReference>
<evidence type="ECO:0000256" key="2">
    <source>
        <dbReference type="ARBA" id="ARBA00007353"/>
    </source>
</evidence>
<keyword evidence="3" id="KW-0808">Transferase</keyword>
<evidence type="ECO:0000313" key="11">
    <source>
        <dbReference type="Proteomes" id="UP000201169"/>
    </source>
</evidence>
<comment type="catalytic activity">
    <reaction evidence="1">
        <text>inosine + phosphate = alpha-D-ribose 1-phosphate + hypoxanthine</text>
        <dbReference type="Rhea" id="RHEA:27646"/>
        <dbReference type="ChEBI" id="CHEBI:17368"/>
        <dbReference type="ChEBI" id="CHEBI:17596"/>
        <dbReference type="ChEBI" id="CHEBI:43474"/>
        <dbReference type="ChEBI" id="CHEBI:57720"/>
        <dbReference type="EC" id="2.4.2.1"/>
    </reaction>
    <physiologicalReaction direction="left-to-right" evidence="1">
        <dbReference type="Rhea" id="RHEA:27647"/>
    </physiologicalReaction>
</comment>
<accession>A0A222MV58</accession>
<dbReference type="CDD" id="cd16833">
    <property type="entry name" value="YfiH"/>
    <property type="match status" value="1"/>
</dbReference>
<proteinExistence type="inferred from homology"/>
<dbReference type="SUPFAM" id="SSF64438">
    <property type="entry name" value="CNF1/YfiH-like putative cysteine hydrolases"/>
    <property type="match status" value="1"/>
</dbReference>
<dbReference type="GO" id="GO:0005507">
    <property type="term" value="F:copper ion binding"/>
    <property type="evidence" value="ECO:0007669"/>
    <property type="project" value="TreeGrafter"/>
</dbReference>
<keyword evidence="5" id="KW-0378">Hydrolase</keyword>
<reference evidence="10 11" key="1">
    <citation type="submission" date="2017-07" db="EMBL/GenBank/DDBJ databases">
        <title>Analysis of two Campylobacter avium genomes and identification of a novel hippuricase gene.</title>
        <authorList>
            <person name="Miller W.G."/>
            <person name="Chapman M.H."/>
            <person name="Yee E."/>
            <person name="Revez J."/>
            <person name="Bono J.L."/>
            <person name="Rossi M."/>
        </authorList>
    </citation>
    <scope>NUCLEOTIDE SEQUENCE [LARGE SCALE GENOMIC DNA]</scope>
    <source>
        <strain evidence="10 11">LMG 24591</strain>
    </source>
</reference>
<keyword evidence="4" id="KW-0479">Metal-binding</keyword>
<comment type="catalytic activity">
    <reaction evidence="9">
        <text>S-methyl-5'-thioadenosine + phosphate = 5-(methylsulfanyl)-alpha-D-ribose 1-phosphate + adenine</text>
        <dbReference type="Rhea" id="RHEA:11852"/>
        <dbReference type="ChEBI" id="CHEBI:16708"/>
        <dbReference type="ChEBI" id="CHEBI:17509"/>
        <dbReference type="ChEBI" id="CHEBI:43474"/>
        <dbReference type="ChEBI" id="CHEBI:58533"/>
        <dbReference type="EC" id="2.4.2.28"/>
    </reaction>
    <physiologicalReaction direction="left-to-right" evidence="9">
        <dbReference type="Rhea" id="RHEA:11853"/>
    </physiologicalReaction>
</comment>
<evidence type="ECO:0000313" key="10">
    <source>
        <dbReference type="EMBL" id="ASQ29937.1"/>
    </source>
</evidence>
<dbReference type="InterPro" id="IPR038371">
    <property type="entry name" value="Cu_polyphenol_OxRdtase_sf"/>
</dbReference>
<keyword evidence="11" id="KW-1185">Reference proteome</keyword>
<evidence type="ECO:0000256" key="1">
    <source>
        <dbReference type="ARBA" id="ARBA00000553"/>
    </source>
</evidence>
<comment type="catalytic activity">
    <reaction evidence="8">
        <text>adenosine + phosphate = alpha-D-ribose 1-phosphate + adenine</text>
        <dbReference type="Rhea" id="RHEA:27642"/>
        <dbReference type="ChEBI" id="CHEBI:16335"/>
        <dbReference type="ChEBI" id="CHEBI:16708"/>
        <dbReference type="ChEBI" id="CHEBI:43474"/>
        <dbReference type="ChEBI" id="CHEBI:57720"/>
        <dbReference type="EC" id="2.4.2.1"/>
    </reaction>
    <physiologicalReaction direction="left-to-right" evidence="8">
        <dbReference type="Rhea" id="RHEA:27643"/>
    </physiologicalReaction>
</comment>
<dbReference type="EMBL" id="CP022347">
    <property type="protein sequence ID" value="ASQ29937.1"/>
    <property type="molecule type" value="Genomic_DNA"/>
</dbReference>